<evidence type="ECO:0000259" key="8">
    <source>
        <dbReference type="Pfam" id="PF02775"/>
    </source>
</evidence>
<dbReference type="GO" id="GO:0045333">
    <property type="term" value="P:cellular respiration"/>
    <property type="evidence" value="ECO:0007669"/>
    <property type="project" value="UniProtKB-ARBA"/>
</dbReference>
<dbReference type="NCBIfam" id="NF009588">
    <property type="entry name" value="PRK13029.1"/>
    <property type="match status" value="1"/>
</dbReference>
<protein>
    <submittedName>
        <fullName evidence="10">Indolepyruvate ferredoxin oxidoreductase</fullName>
        <ecNumber evidence="10">1.2.7.8</ecNumber>
    </submittedName>
</protein>
<dbReference type="EMBL" id="JACHJN010000005">
    <property type="protein sequence ID" value="MBB5957129.1"/>
    <property type="molecule type" value="Genomic_DNA"/>
</dbReference>
<feature type="domain" description="Thiamine pyrophosphate enzyme TPP-binding" evidence="8">
    <location>
        <begin position="442"/>
        <end position="530"/>
    </location>
</feature>
<dbReference type="PANTHER" id="PTHR48084:SF3">
    <property type="entry name" value="SUBUNIT OF PYRUVATE:FLAVODOXIN OXIDOREDUCTASE"/>
    <property type="match status" value="1"/>
</dbReference>
<dbReference type="SUPFAM" id="SSF53323">
    <property type="entry name" value="Pyruvate-ferredoxin oxidoreductase, PFOR, domain III"/>
    <property type="match status" value="1"/>
</dbReference>
<gene>
    <name evidence="10" type="ORF">FHS29_003722</name>
</gene>
<dbReference type="SUPFAM" id="SSF52922">
    <property type="entry name" value="TK C-terminal domain-like"/>
    <property type="match status" value="1"/>
</dbReference>
<keyword evidence="11" id="KW-1185">Reference proteome</keyword>
<dbReference type="Pfam" id="PF02775">
    <property type="entry name" value="TPP_enzyme_C"/>
    <property type="match status" value="1"/>
</dbReference>
<dbReference type="NCBIfam" id="NF009589">
    <property type="entry name" value="PRK13030.1"/>
    <property type="match status" value="1"/>
</dbReference>
<evidence type="ECO:0000256" key="5">
    <source>
        <dbReference type="ARBA" id="ARBA00023004"/>
    </source>
</evidence>
<evidence type="ECO:0000259" key="9">
    <source>
        <dbReference type="Pfam" id="PF20169"/>
    </source>
</evidence>
<dbReference type="InterPro" id="IPR046667">
    <property type="entry name" value="DUF6537"/>
</dbReference>
<dbReference type="GO" id="GO:0030976">
    <property type="term" value="F:thiamine pyrophosphate binding"/>
    <property type="evidence" value="ECO:0007669"/>
    <property type="project" value="InterPro"/>
</dbReference>
<accession>A0A841CIK2</accession>
<dbReference type="InterPro" id="IPR011766">
    <property type="entry name" value="TPP_enzyme_TPP-bd"/>
</dbReference>
<dbReference type="InterPro" id="IPR002869">
    <property type="entry name" value="Pyrv_flavodox_OxRed_cen"/>
</dbReference>
<keyword evidence="5" id="KW-0408">Iron</keyword>
<keyword evidence="3" id="KW-0249">Electron transport</keyword>
<dbReference type="Pfam" id="PF20169">
    <property type="entry name" value="DUF6537"/>
    <property type="match status" value="1"/>
</dbReference>
<dbReference type="Proteomes" id="UP000547510">
    <property type="component" value="Unassembled WGS sequence"/>
</dbReference>
<keyword evidence="10" id="KW-0670">Pyruvate</keyword>
<dbReference type="InterPro" id="IPR019752">
    <property type="entry name" value="Pyrv/ketoisovalerate_OxRed_cat"/>
</dbReference>
<evidence type="ECO:0000259" key="7">
    <source>
        <dbReference type="Pfam" id="PF01558"/>
    </source>
</evidence>
<evidence type="ECO:0000313" key="11">
    <source>
        <dbReference type="Proteomes" id="UP000547510"/>
    </source>
</evidence>
<sequence>MEAFTLEDRYLREDGIVHLSGVQALVRVLFDRVRHDRGTGRDTAVFVSGYEGSPLAGYDLELARRATLLDKHNVVHRPGLNEELGATSVMGSQLTGSLPGRRYDGVTGFWYGKAPGLDRATDALRHANLAGTDPRGGAVALVGDDPNAKSSTVPCASELALADLAMPVFFPSDSQDVLDFGLHAVELSRAAGVWTSLKVVANVADASSTAVVRREWAAPALPDNAYRHQPTSRLLGTELAALERSLFHVRLPLALEYVRASGVNRIVHRTPADRIGIITSGKSYLDVRQALRDLGLDEEALARHGIRVLKLGVIHPVEPGIVREFADGLDQVVVVEEKRSFVETAVKELLYGRAGAPAVHGKTGPDGRSLFPEIGELDPDRIATGLARLLAPLGVEPVEAWRRRGRRERIAVPLLARTPYFCSGCPHNSSTKVPEGTLVGGGIGCHTMALFMEPEQVGSVVGVTQMGGEGAQWIGMSPFVESPHFTQNIGDGTFTHSGSLAVRAAVAAGVNVTYKLLYNSAVAMTGGQDAVGGLPAEKIAALLLLEGVKKVVVTSDAPRRLRRRSFPSGVDVRDRSELLRTQEELAAIPGVTVLVHDQECAAEKRRKRRRGKQETPATRVVINERVCEGCGDCGTKSNCLSVQPVGTEFGRKTAIHQSSCNVDYSCLDGDCPSFLTVVPGGGKPRLESTELAFDAVPEPEPRTGPDFAVRITGIGGTGVVTVGQVLATAAVLDGRHVRTLDQTGLAQKGGAVVSDLKVSTVPTDQAPKLAAGECDLYLACDALVGADATNLAVADPTRTTAVVSTTEVPTGRMVIDTSVAFPDPDRVRSTLESATARTVALDARAVAEELFGDGQFANILQLGAAYQTGALPLPASAVERAIELNGVAVAKNIQAFRHGRRLVHEPLPTPTTDAEPAPAIASPNAAAARVRALVHAEPGSELARVLDIRVPDLVAYQDERYARAYAGFVEEVRVLEGGPTAVTEEVARNLYKLMAYKDEYEVARLSLDPALTARIRAEFGDGARFAYRLHPPVLRALGMRKKVALGPWFRPVFRLLRAMRRLRGTPLDVFGYAGVRRVERELVAEYRAVITKALRASDVDRAVVAELAALPDVVRGYEEVKLANVERYREQQAQLLARLTETAVPAAS</sequence>
<dbReference type="SUPFAM" id="SSF52518">
    <property type="entry name" value="Thiamin diphosphate-binding fold (THDP-binding)"/>
    <property type="match status" value="2"/>
</dbReference>
<reference evidence="10 11" key="1">
    <citation type="submission" date="2020-08" db="EMBL/GenBank/DDBJ databases">
        <title>Genomic Encyclopedia of Type Strains, Phase III (KMG-III): the genomes of soil and plant-associated and newly described type strains.</title>
        <authorList>
            <person name="Whitman W."/>
        </authorList>
    </citation>
    <scope>NUCLEOTIDE SEQUENCE [LARGE SCALE GENOMIC DNA]</scope>
    <source>
        <strain evidence="10 11">CECT 8640</strain>
    </source>
</reference>
<dbReference type="EC" id="1.2.7.8" evidence="10"/>
<keyword evidence="2" id="KW-0004">4Fe-4S</keyword>
<dbReference type="GO" id="GO:0051539">
    <property type="term" value="F:4 iron, 4 sulfur cluster binding"/>
    <property type="evidence" value="ECO:0007669"/>
    <property type="project" value="UniProtKB-KW"/>
</dbReference>
<dbReference type="Gene3D" id="3.40.50.970">
    <property type="match status" value="1"/>
</dbReference>
<comment type="caution">
    <text evidence="10">The sequence shown here is derived from an EMBL/GenBank/DDBJ whole genome shotgun (WGS) entry which is preliminary data.</text>
</comment>
<keyword evidence="1" id="KW-0813">Transport</keyword>
<dbReference type="Pfam" id="PF01558">
    <property type="entry name" value="POR"/>
    <property type="match status" value="1"/>
</dbReference>
<dbReference type="AlphaFoldDB" id="A0A841CIK2"/>
<dbReference type="InterPro" id="IPR051457">
    <property type="entry name" value="2-oxoacid:Fd_oxidoreductase"/>
</dbReference>
<evidence type="ECO:0000256" key="1">
    <source>
        <dbReference type="ARBA" id="ARBA00022448"/>
    </source>
</evidence>
<keyword evidence="6" id="KW-0411">Iron-sulfur</keyword>
<dbReference type="PANTHER" id="PTHR48084">
    <property type="entry name" value="2-OXOGLUTARATE OXIDOREDUCTASE SUBUNIT KORB-RELATED"/>
    <property type="match status" value="1"/>
</dbReference>
<dbReference type="GO" id="GO:0000287">
    <property type="term" value="F:magnesium ion binding"/>
    <property type="evidence" value="ECO:0007669"/>
    <property type="project" value="UniProtKB-ARBA"/>
</dbReference>
<evidence type="ECO:0000313" key="10">
    <source>
        <dbReference type="EMBL" id="MBB5957129.1"/>
    </source>
</evidence>
<keyword evidence="2" id="KW-0479">Metal-binding</keyword>
<dbReference type="InterPro" id="IPR029061">
    <property type="entry name" value="THDP-binding"/>
</dbReference>
<dbReference type="RefSeq" id="WP_184691928.1">
    <property type="nucleotide sequence ID" value="NZ_JACHJN010000005.1"/>
</dbReference>
<dbReference type="CDD" id="cd07034">
    <property type="entry name" value="TPP_PYR_PFOR_IOR-alpha_like"/>
    <property type="match status" value="1"/>
</dbReference>
<dbReference type="GO" id="GO:0043805">
    <property type="term" value="F:indolepyruvate ferredoxin oxidoreductase activity"/>
    <property type="evidence" value="ECO:0007669"/>
    <property type="project" value="UniProtKB-EC"/>
</dbReference>
<name>A0A841CIK2_9PSEU</name>
<dbReference type="Gene3D" id="3.40.920.10">
    <property type="entry name" value="Pyruvate-ferredoxin oxidoreductase, PFOR, domain III"/>
    <property type="match status" value="1"/>
</dbReference>
<evidence type="ECO:0000256" key="4">
    <source>
        <dbReference type="ARBA" id="ARBA00023002"/>
    </source>
</evidence>
<evidence type="ECO:0000256" key="3">
    <source>
        <dbReference type="ARBA" id="ARBA00022982"/>
    </source>
</evidence>
<keyword evidence="4 10" id="KW-0560">Oxidoreductase</keyword>
<dbReference type="InterPro" id="IPR009014">
    <property type="entry name" value="Transketo_C/PFOR_II"/>
</dbReference>
<evidence type="ECO:0000256" key="6">
    <source>
        <dbReference type="ARBA" id="ARBA00023014"/>
    </source>
</evidence>
<proteinExistence type="predicted"/>
<evidence type="ECO:0000256" key="2">
    <source>
        <dbReference type="ARBA" id="ARBA00022485"/>
    </source>
</evidence>
<organism evidence="10 11">
    <name type="scientific">Saccharothrix tamanrassetensis</name>
    <dbReference type="NCBI Taxonomy" id="1051531"/>
    <lineage>
        <taxon>Bacteria</taxon>
        <taxon>Bacillati</taxon>
        <taxon>Actinomycetota</taxon>
        <taxon>Actinomycetes</taxon>
        <taxon>Pseudonocardiales</taxon>
        <taxon>Pseudonocardiaceae</taxon>
        <taxon>Saccharothrix</taxon>
    </lineage>
</organism>
<feature type="domain" description="DUF6537" evidence="9">
    <location>
        <begin position="943"/>
        <end position="1133"/>
    </location>
</feature>
<feature type="domain" description="Pyruvate/ketoisovalerate oxidoreductase catalytic" evidence="7">
    <location>
        <begin position="715"/>
        <end position="900"/>
    </location>
</feature>
<dbReference type="InterPro" id="IPR002880">
    <property type="entry name" value="Pyrv_Fd/Flavodoxin_OxRdtase_N"/>
</dbReference>